<dbReference type="Pfam" id="PF00534">
    <property type="entry name" value="Glycos_transf_1"/>
    <property type="match status" value="1"/>
</dbReference>
<keyword evidence="3" id="KW-1185">Reference proteome</keyword>
<dbReference type="InterPro" id="IPR001296">
    <property type="entry name" value="Glyco_trans_1"/>
</dbReference>
<organism evidence="2 3">
    <name type="scientific">Cyclobacterium plantarum</name>
    <dbReference type="NCBI Taxonomy" id="2716263"/>
    <lineage>
        <taxon>Bacteria</taxon>
        <taxon>Pseudomonadati</taxon>
        <taxon>Bacteroidota</taxon>
        <taxon>Cytophagia</taxon>
        <taxon>Cytophagales</taxon>
        <taxon>Cyclobacteriaceae</taxon>
        <taxon>Cyclobacterium</taxon>
    </lineage>
</organism>
<gene>
    <name evidence="2" type="ORF">G9Q97_01850</name>
</gene>
<feature type="domain" description="Glycosyl transferase family 1" evidence="1">
    <location>
        <begin position="242"/>
        <end position="410"/>
    </location>
</feature>
<dbReference type="RefSeq" id="WP_166142547.1">
    <property type="nucleotide sequence ID" value="NZ_JAANYN010000001.1"/>
</dbReference>
<name>A0ABX0H5N1_9BACT</name>
<dbReference type="PANTHER" id="PTHR45947:SF3">
    <property type="entry name" value="SULFOQUINOVOSYL TRANSFERASE SQD2"/>
    <property type="match status" value="1"/>
</dbReference>
<dbReference type="InterPro" id="IPR050194">
    <property type="entry name" value="Glycosyltransferase_grp1"/>
</dbReference>
<dbReference type="Gene3D" id="3.40.50.2000">
    <property type="entry name" value="Glycogen Phosphorylase B"/>
    <property type="match status" value="2"/>
</dbReference>
<dbReference type="PANTHER" id="PTHR45947">
    <property type="entry name" value="SULFOQUINOVOSYL TRANSFERASE SQD2"/>
    <property type="match status" value="1"/>
</dbReference>
<dbReference type="Proteomes" id="UP000649799">
    <property type="component" value="Unassembled WGS sequence"/>
</dbReference>
<dbReference type="SUPFAM" id="SSF53756">
    <property type="entry name" value="UDP-Glycosyltransferase/glycogen phosphorylase"/>
    <property type="match status" value="1"/>
</dbReference>
<proteinExistence type="predicted"/>
<reference evidence="2 3" key="1">
    <citation type="submission" date="2020-03" db="EMBL/GenBank/DDBJ databases">
        <title>Cyclobacterium plantarum sp. nov., a marine bacterium isolated from a coastal-marine wetland.</title>
        <authorList>
            <person name="Sanchez-Porro C."/>
            <person name="Ventosa A."/>
            <person name="Amoozegar M."/>
        </authorList>
    </citation>
    <scope>NUCLEOTIDE SEQUENCE [LARGE SCALE GENOMIC DNA]</scope>
    <source>
        <strain evidence="2 3">GBPx2</strain>
    </source>
</reference>
<comment type="caution">
    <text evidence="2">The sequence shown here is derived from an EMBL/GenBank/DDBJ whole genome shotgun (WGS) entry which is preliminary data.</text>
</comment>
<evidence type="ECO:0000313" key="3">
    <source>
        <dbReference type="Proteomes" id="UP000649799"/>
    </source>
</evidence>
<evidence type="ECO:0000313" key="2">
    <source>
        <dbReference type="EMBL" id="NHE55552.1"/>
    </source>
</evidence>
<dbReference type="EMBL" id="JAANYN010000001">
    <property type="protein sequence ID" value="NHE55552.1"/>
    <property type="molecule type" value="Genomic_DNA"/>
</dbReference>
<sequence length="436" mass="51131">MDFPKILILIQPFTNNTGGGITLSNLFKGWPKNKLAVASLPGLINTNIVTDICDTYYQLGEKEMTWKFPFNMIKRKYTSGLLDFHNHSVQEIVPKKSKLRSRVLINYVEPSLKWLGLMETIYKLDLSEKFCKWLDEYQPDIIYAQAHGRNRVRFCSRVKQYTNKPMVFHMMDDWPEFVRGESIFGKYWEKVVDKEFKKLLEVSDLHLGISELMEVEYLRRYNIQFKAFHNPIDFDFWKKGQKSNWQINGEYPKILYAGRMGLGIEKSLKLLAEAISIINKKSGRSIQFILQVAEKKKWMNKFKCIKHRPFVPYEQLPEKFGEADILYLPYDFSEKAVKFIKYSMPTKASEYMISGTPILIFAPGDTALVNYAEKYHWAKVVKDENIEELVNSVEKLLDCPEERERYGKSAILLAKDKHEAFKVRNDFRKALISVIE</sequence>
<protein>
    <submittedName>
        <fullName evidence="2">Glycosyltransferase family 4 protein</fullName>
    </submittedName>
</protein>
<evidence type="ECO:0000259" key="1">
    <source>
        <dbReference type="Pfam" id="PF00534"/>
    </source>
</evidence>
<accession>A0ABX0H5N1</accession>